<dbReference type="InterPro" id="IPR011990">
    <property type="entry name" value="TPR-like_helical_dom_sf"/>
</dbReference>
<evidence type="ECO:0000256" key="1">
    <source>
        <dbReference type="PROSITE-ProRule" id="PRU00339"/>
    </source>
</evidence>
<dbReference type="SUPFAM" id="SSF48452">
    <property type="entry name" value="TPR-like"/>
    <property type="match status" value="1"/>
</dbReference>
<evidence type="ECO:0000313" key="5">
    <source>
        <dbReference type="Proteomes" id="UP000014975"/>
    </source>
</evidence>
<dbReference type="Gene3D" id="1.25.40.10">
    <property type="entry name" value="Tetratricopeptide repeat domain"/>
    <property type="match status" value="1"/>
</dbReference>
<dbReference type="PROSITE" id="PS50005">
    <property type="entry name" value="TPR"/>
    <property type="match status" value="2"/>
</dbReference>
<evidence type="ECO:0000256" key="2">
    <source>
        <dbReference type="SAM" id="MobiDB-lite"/>
    </source>
</evidence>
<dbReference type="Proteomes" id="UP000014975">
    <property type="component" value="Unassembled WGS sequence"/>
</dbReference>
<feature type="repeat" description="TPR" evidence="1">
    <location>
        <begin position="185"/>
        <end position="218"/>
    </location>
</feature>
<dbReference type="eggNOG" id="COG0457">
    <property type="taxonomic scope" value="Bacteria"/>
</dbReference>
<proteinExistence type="predicted"/>
<feature type="repeat" description="TPR" evidence="1">
    <location>
        <begin position="151"/>
        <end position="184"/>
    </location>
</feature>
<dbReference type="PATRIC" id="fig|1121439.3.peg.1755"/>
<sequence>MPHILGVYFSERDDHVGTGATRKATVTRVHWFAVRLDDERVLLQPLNNEHMPAGLKRVVGQEDFLAGFVPDPEHFTTHLLPVLKGLAAKVSVAQGTVETKTLSEHERLVFKALQIDDKDAKVETPAAGRLRIVSDLLATIPDVSVMTFRHQSEVNTRSISLRKEGDYGRAVAYYHKALRLNPTDDHLHFNLARAYWHMGEAAKCAEHLNRALDLNPAFPEAEMFLDFVHRKTGAGQPRGAKPANGNRTWATRGGIVIPSMPTTVREAAYGEAQGRRGSARSQGRIEKGRAAGSPSWGDFEISFHDDRRRAPRLTLDTEALCMMLCRGNECPTLVRDISQTGARLEVTLGEAAFDAGDLVMLTERRGLNNLLGSRKAQVVWRSGLQAGVHFATPLATSGGSVESILFPRG</sequence>
<name>S7T775_9BACT</name>
<dbReference type="InterPro" id="IPR019734">
    <property type="entry name" value="TPR_rpt"/>
</dbReference>
<dbReference type="STRING" id="1121439.dsat_0403"/>
<dbReference type="Gene3D" id="2.40.10.220">
    <property type="entry name" value="predicted glycosyltransferase like domains"/>
    <property type="match status" value="1"/>
</dbReference>
<dbReference type="Pfam" id="PF14559">
    <property type="entry name" value="TPR_19"/>
    <property type="match status" value="1"/>
</dbReference>
<dbReference type="InterPro" id="IPR009875">
    <property type="entry name" value="PilZ_domain"/>
</dbReference>
<keyword evidence="5" id="KW-1185">Reference proteome</keyword>
<dbReference type="OrthoDB" id="5449999at2"/>
<reference evidence="4 5" key="1">
    <citation type="journal article" date="2013" name="Genome Announc.">
        <title>Draft genome sequences for three mercury-methylating, sulfate-reducing bacteria.</title>
        <authorList>
            <person name="Brown S.D."/>
            <person name="Hurt R.A.Jr."/>
            <person name="Gilmour C.C."/>
            <person name="Elias D.A."/>
        </authorList>
    </citation>
    <scope>NUCLEOTIDE SEQUENCE [LARGE SCALE GENOMIC DNA]</scope>
    <source>
        <strain evidence="4 5">DSM 16529</strain>
    </source>
</reference>
<dbReference type="SUPFAM" id="SSF141371">
    <property type="entry name" value="PilZ domain-like"/>
    <property type="match status" value="1"/>
</dbReference>
<evidence type="ECO:0000313" key="4">
    <source>
        <dbReference type="EMBL" id="EPR32962.1"/>
    </source>
</evidence>
<evidence type="ECO:0000259" key="3">
    <source>
        <dbReference type="Pfam" id="PF07238"/>
    </source>
</evidence>
<dbReference type="SMART" id="SM00028">
    <property type="entry name" value="TPR"/>
    <property type="match status" value="2"/>
</dbReference>
<dbReference type="EMBL" id="ATHI01000026">
    <property type="protein sequence ID" value="EPR32962.1"/>
    <property type="molecule type" value="Genomic_DNA"/>
</dbReference>
<organism evidence="4 5">
    <name type="scientific">Alkalidesulfovibrio alkalitolerans DSM 16529</name>
    <dbReference type="NCBI Taxonomy" id="1121439"/>
    <lineage>
        <taxon>Bacteria</taxon>
        <taxon>Pseudomonadati</taxon>
        <taxon>Thermodesulfobacteriota</taxon>
        <taxon>Desulfovibrionia</taxon>
        <taxon>Desulfovibrionales</taxon>
        <taxon>Desulfovibrionaceae</taxon>
        <taxon>Alkalidesulfovibrio</taxon>
    </lineage>
</organism>
<dbReference type="Pfam" id="PF07238">
    <property type="entry name" value="PilZ"/>
    <property type="match status" value="1"/>
</dbReference>
<dbReference type="AlphaFoldDB" id="S7T775"/>
<keyword evidence="1" id="KW-0802">TPR repeat</keyword>
<accession>S7T775</accession>
<feature type="region of interest" description="Disordered" evidence="2">
    <location>
        <begin position="269"/>
        <end position="292"/>
    </location>
</feature>
<feature type="domain" description="PilZ" evidence="3">
    <location>
        <begin position="306"/>
        <end position="394"/>
    </location>
</feature>
<comment type="caution">
    <text evidence="4">The sequence shown here is derived from an EMBL/GenBank/DDBJ whole genome shotgun (WGS) entry which is preliminary data.</text>
</comment>
<protein>
    <submittedName>
        <fullName evidence="4">Type IV pilus assembly PilZ</fullName>
    </submittedName>
</protein>
<dbReference type="RefSeq" id="WP_020887097.1">
    <property type="nucleotide sequence ID" value="NZ_ATHI01000026.1"/>
</dbReference>
<gene>
    <name evidence="4" type="ORF">dsat_0403</name>
</gene>
<dbReference type="GO" id="GO:0035438">
    <property type="term" value="F:cyclic-di-GMP binding"/>
    <property type="evidence" value="ECO:0007669"/>
    <property type="project" value="InterPro"/>
</dbReference>